<sequence length="256" mass="29118">MSAKTGGRMRAERSSMTPLSLWPVLMTATIAPPPLPHLTVTDPQERWRQYESALRFWTSRSCVRQVVFCDNSGFPVDYAPIIRWAREHGKTIEVFSYAGNQDTVTRGRAYGEGELIRYALGVSRVLGNSPGFFKVTGRIIVENFDQLERLTRRHRVVVSKRSLRRPGWADTRFFKMDCVFYRRHLMTLHETADGDDWILGDAYAMALGPLDIPSFPRALRIHGVAGNGASYYDGIGRYLLKSLLARSGLYRIRTVT</sequence>
<proteinExistence type="predicted"/>
<evidence type="ECO:0000313" key="1">
    <source>
        <dbReference type="EMBL" id="PSR28908.1"/>
    </source>
</evidence>
<accession>A0A2T2X380</accession>
<dbReference type="EMBL" id="PXYT01000018">
    <property type="protein sequence ID" value="PSR28908.1"/>
    <property type="molecule type" value="Genomic_DNA"/>
</dbReference>
<protein>
    <submittedName>
        <fullName evidence="1">Uncharacterized protein</fullName>
    </submittedName>
</protein>
<organism evidence="1 2">
    <name type="scientific">Sulfobacillus benefaciens</name>
    <dbReference type="NCBI Taxonomy" id="453960"/>
    <lineage>
        <taxon>Bacteria</taxon>
        <taxon>Bacillati</taxon>
        <taxon>Bacillota</taxon>
        <taxon>Clostridia</taxon>
        <taxon>Eubacteriales</taxon>
        <taxon>Clostridiales Family XVII. Incertae Sedis</taxon>
        <taxon>Sulfobacillus</taxon>
    </lineage>
</organism>
<comment type="caution">
    <text evidence="1">The sequence shown here is derived from an EMBL/GenBank/DDBJ whole genome shotgun (WGS) entry which is preliminary data.</text>
</comment>
<evidence type="ECO:0000313" key="2">
    <source>
        <dbReference type="Proteomes" id="UP000242699"/>
    </source>
</evidence>
<name>A0A2T2X380_9FIRM</name>
<gene>
    <name evidence="1" type="ORF">C7B43_09505</name>
</gene>
<reference evidence="1 2" key="1">
    <citation type="journal article" date="2014" name="BMC Genomics">
        <title>Comparison of environmental and isolate Sulfobacillus genomes reveals diverse carbon, sulfur, nitrogen, and hydrogen metabolisms.</title>
        <authorList>
            <person name="Justice N.B."/>
            <person name="Norman A."/>
            <person name="Brown C.T."/>
            <person name="Singh A."/>
            <person name="Thomas B.C."/>
            <person name="Banfield J.F."/>
        </authorList>
    </citation>
    <scope>NUCLEOTIDE SEQUENCE [LARGE SCALE GENOMIC DNA]</scope>
    <source>
        <strain evidence="1">AMDSBA1</strain>
    </source>
</reference>
<dbReference type="AlphaFoldDB" id="A0A2T2X380"/>
<dbReference type="Proteomes" id="UP000242699">
    <property type="component" value="Unassembled WGS sequence"/>
</dbReference>